<dbReference type="EMBL" id="MU866140">
    <property type="protein sequence ID" value="KAK4178380.1"/>
    <property type="molecule type" value="Genomic_DNA"/>
</dbReference>
<dbReference type="Proteomes" id="UP001302321">
    <property type="component" value="Unassembled WGS sequence"/>
</dbReference>
<gene>
    <name evidence="1" type="ORF">QBC36DRAFT_309239</name>
</gene>
<protein>
    <submittedName>
        <fullName evidence="1">Uncharacterized protein</fullName>
    </submittedName>
</protein>
<proteinExistence type="predicted"/>
<comment type="caution">
    <text evidence="1">The sequence shown here is derived from an EMBL/GenBank/DDBJ whole genome shotgun (WGS) entry which is preliminary data.</text>
</comment>
<organism evidence="1 2">
    <name type="scientific">Triangularia setosa</name>
    <dbReference type="NCBI Taxonomy" id="2587417"/>
    <lineage>
        <taxon>Eukaryota</taxon>
        <taxon>Fungi</taxon>
        <taxon>Dikarya</taxon>
        <taxon>Ascomycota</taxon>
        <taxon>Pezizomycotina</taxon>
        <taxon>Sordariomycetes</taxon>
        <taxon>Sordariomycetidae</taxon>
        <taxon>Sordariales</taxon>
        <taxon>Podosporaceae</taxon>
        <taxon>Triangularia</taxon>
    </lineage>
</organism>
<evidence type="ECO:0000313" key="2">
    <source>
        <dbReference type="Proteomes" id="UP001302321"/>
    </source>
</evidence>
<keyword evidence="2" id="KW-1185">Reference proteome</keyword>
<reference evidence="1" key="2">
    <citation type="submission" date="2023-05" db="EMBL/GenBank/DDBJ databases">
        <authorList>
            <consortium name="Lawrence Berkeley National Laboratory"/>
            <person name="Steindorff A."/>
            <person name="Hensen N."/>
            <person name="Bonometti L."/>
            <person name="Westerberg I."/>
            <person name="Brannstrom I.O."/>
            <person name="Guillou S."/>
            <person name="Cros-Aarteil S."/>
            <person name="Calhoun S."/>
            <person name="Haridas S."/>
            <person name="Kuo A."/>
            <person name="Mondo S."/>
            <person name="Pangilinan J."/>
            <person name="Riley R."/>
            <person name="Labutti K."/>
            <person name="Andreopoulos B."/>
            <person name="Lipzen A."/>
            <person name="Chen C."/>
            <person name="Yanf M."/>
            <person name="Daum C."/>
            <person name="Ng V."/>
            <person name="Clum A."/>
            <person name="Ohm R."/>
            <person name="Martin F."/>
            <person name="Silar P."/>
            <person name="Natvig D."/>
            <person name="Lalanne C."/>
            <person name="Gautier V."/>
            <person name="Ament-Velasquez S.L."/>
            <person name="Kruys A."/>
            <person name="Hutchinson M.I."/>
            <person name="Powell A.J."/>
            <person name="Barry K."/>
            <person name="Miller A.N."/>
            <person name="Grigoriev I.V."/>
            <person name="Debuchy R."/>
            <person name="Gladieux P."/>
            <person name="Thoren M.H."/>
            <person name="Johannesson H."/>
        </authorList>
    </citation>
    <scope>NUCLEOTIDE SEQUENCE</scope>
    <source>
        <strain evidence="1">CBS 892.96</strain>
    </source>
</reference>
<evidence type="ECO:0000313" key="1">
    <source>
        <dbReference type="EMBL" id="KAK4178380.1"/>
    </source>
</evidence>
<dbReference type="AlphaFoldDB" id="A0AAN6WAR6"/>
<name>A0AAN6WAR6_9PEZI</name>
<sequence>MLGIFGFFEHKGYNKAWLTRYEDDENIVDPGQYFEIEKPSMTDFRATLEIFCSYFFIFSLQTPEDCPKVFQSTHYGISSLFGIWDHAILWRECCPNISPAQSTLPLPVQSMLLSGIGLSMKLAYFHADVVLPCTPVFNPIWEQDLGTDGNRLSHKKTFARKIDPIVNGVSNMDAFKPAEQVGTATPTVVMPSNVQFIKDIKTAILAVDVIVNKYGFADYKLLVYGARDREPGYDIDMSVRYGEVVRPNDPTALARAQIAMLAMSGPWAK</sequence>
<accession>A0AAN6WAR6</accession>
<reference evidence="1" key="1">
    <citation type="journal article" date="2023" name="Mol. Phylogenet. Evol.">
        <title>Genome-scale phylogeny and comparative genomics of the fungal order Sordariales.</title>
        <authorList>
            <person name="Hensen N."/>
            <person name="Bonometti L."/>
            <person name="Westerberg I."/>
            <person name="Brannstrom I.O."/>
            <person name="Guillou S."/>
            <person name="Cros-Aarteil S."/>
            <person name="Calhoun S."/>
            <person name="Haridas S."/>
            <person name="Kuo A."/>
            <person name="Mondo S."/>
            <person name="Pangilinan J."/>
            <person name="Riley R."/>
            <person name="LaButti K."/>
            <person name="Andreopoulos B."/>
            <person name="Lipzen A."/>
            <person name="Chen C."/>
            <person name="Yan M."/>
            <person name="Daum C."/>
            <person name="Ng V."/>
            <person name="Clum A."/>
            <person name="Steindorff A."/>
            <person name="Ohm R.A."/>
            <person name="Martin F."/>
            <person name="Silar P."/>
            <person name="Natvig D.O."/>
            <person name="Lalanne C."/>
            <person name="Gautier V."/>
            <person name="Ament-Velasquez S.L."/>
            <person name="Kruys A."/>
            <person name="Hutchinson M.I."/>
            <person name="Powell A.J."/>
            <person name="Barry K."/>
            <person name="Miller A.N."/>
            <person name="Grigoriev I.V."/>
            <person name="Debuchy R."/>
            <person name="Gladieux P."/>
            <person name="Hiltunen Thoren M."/>
            <person name="Johannesson H."/>
        </authorList>
    </citation>
    <scope>NUCLEOTIDE SEQUENCE</scope>
    <source>
        <strain evidence="1">CBS 892.96</strain>
    </source>
</reference>